<evidence type="ECO:0000256" key="1">
    <source>
        <dbReference type="ARBA" id="ARBA00022729"/>
    </source>
</evidence>
<dbReference type="Gene3D" id="3.40.190.10">
    <property type="entry name" value="Periplasmic binding protein-like II"/>
    <property type="match status" value="2"/>
</dbReference>
<dbReference type="InterPro" id="IPR024370">
    <property type="entry name" value="PBP_domain"/>
</dbReference>
<organism evidence="4 5">
    <name type="scientific">Hymenobacter ginsengisoli</name>
    <dbReference type="NCBI Taxonomy" id="1051626"/>
    <lineage>
        <taxon>Bacteria</taxon>
        <taxon>Pseudomonadati</taxon>
        <taxon>Bacteroidota</taxon>
        <taxon>Cytophagia</taxon>
        <taxon>Cytophagales</taxon>
        <taxon>Hymenobacteraceae</taxon>
        <taxon>Hymenobacter</taxon>
    </lineage>
</organism>
<dbReference type="Proteomes" id="UP001501243">
    <property type="component" value="Unassembled WGS sequence"/>
</dbReference>
<keyword evidence="1" id="KW-0732">Signal</keyword>
<dbReference type="PANTHER" id="PTHR30570:SF1">
    <property type="entry name" value="PHOSPHATE-BINDING PROTEIN PSTS"/>
    <property type="match status" value="1"/>
</dbReference>
<gene>
    <name evidence="4" type="ORF">GCM10023172_21670</name>
</gene>
<feature type="compositionally biased region" description="Polar residues" evidence="2">
    <location>
        <begin position="10"/>
        <end position="23"/>
    </location>
</feature>
<feature type="domain" description="PBP" evidence="3">
    <location>
        <begin position="17"/>
        <end position="288"/>
    </location>
</feature>
<dbReference type="PANTHER" id="PTHR30570">
    <property type="entry name" value="PERIPLASMIC PHOSPHATE BINDING COMPONENT OF PHOSPHATE ABC TRANSPORTER"/>
    <property type="match status" value="1"/>
</dbReference>
<dbReference type="Pfam" id="PF12849">
    <property type="entry name" value="PBP_like_2"/>
    <property type="match status" value="1"/>
</dbReference>
<proteinExistence type="predicted"/>
<evidence type="ECO:0000259" key="3">
    <source>
        <dbReference type="Pfam" id="PF12849"/>
    </source>
</evidence>
<sequence length="316" mass="34578">MLPSCHPNRSAGTSEEATDTPTSGHVGISVDETFAPILESQVDTFQKLYPDAHLKVSYQPEDNVFLDLLNDKVKAIITARELTADEKKVLDKQSMLPITTKVGIDGLAIILHPSNPDSLLTVTQLRGIFGGQTTQWSQVSGQKKLGAVNVVFDANRSSTSRFMRDSLLHGAALSPKAFAAQSNTKLLDYVASHPTAVGVVGVNWISDADDPSARKYRQQIRVASITARPNPTKDDYIQPDQVYLAPKSPELLKQHPELQNYPLRRNLYAISREARAGLGSGFISFVAGQKGQLIFQKSGLMPANMQARIVTTNKRQ</sequence>
<keyword evidence="5" id="KW-1185">Reference proteome</keyword>
<dbReference type="EMBL" id="BAABGQ010000006">
    <property type="protein sequence ID" value="GAA4500793.1"/>
    <property type="molecule type" value="Genomic_DNA"/>
</dbReference>
<evidence type="ECO:0000256" key="2">
    <source>
        <dbReference type="SAM" id="MobiDB-lite"/>
    </source>
</evidence>
<comment type="caution">
    <text evidence="4">The sequence shown here is derived from an EMBL/GenBank/DDBJ whole genome shotgun (WGS) entry which is preliminary data.</text>
</comment>
<dbReference type="SUPFAM" id="SSF53850">
    <property type="entry name" value="Periplasmic binding protein-like II"/>
    <property type="match status" value="1"/>
</dbReference>
<dbReference type="InterPro" id="IPR050811">
    <property type="entry name" value="Phosphate_ABC_transporter"/>
</dbReference>
<name>A0ABP8QDJ4_9BACT</name>
<evidence type="ECO:0000313" key="5">
    <source>
        <dbReference type="Proteomes" id="UP001501243"/>
    </source>
</evidence>
<reference evidence="5" key="1">
    <citation type="journal article" date="2019" name="Int. J. Syst. Evol. Microbiol.">
        <title>The Global Catalogue of Microorganisms (GCM) 10K type strain sequencing project: providing services to taxonomists for standard genome sequencing and annotation.</title>
        <authorList>
            <consortium name="The Broad Institute Genomics Platform"/>
            <consortium name="The Broad Institute Genome Sequencing Center for Infectious Disease"/>
            <person name="Wu L."/>
            <person name="Ma J."/>
        </authorList>
    </citation>
    <scope>NUCLEOTIDE SEQUENCE [LARGE SCALE GENOMIC DNA]</scope>
    <source>
        <strain evidence="5">JCM 17841</strain>
    </source>
</reference>
<accession>A0ABP8QDJ4</accession>
<protein>
    <submittedName>
        <fullName evidence="4">Substrate-binding domain-containing protein</fullName>
    </submittedName>
</protein>
<evidence type="ECO:0000313" key="4">
    <source>
        <dbReference type="EMBL" id="GAA4500793.1"/>
    </source>
</evidence>
<feature type="region of interest" description="Disordered" evidence="2">
    <location>
        <begin position="1"/>
        <end position="26"/>
    </location>
</feature>